<accession>A0A3N4G447</accession>
<proteinExistence type="predicted"/>
<dbReference type="InterPro" id="IPR036938">
    <property type="entry name" value="PAP2/HPO_sf"/>
</dbReference>
<evidence type="ECO:0000256" key="1">
    <source>
        <dbReference type="SAM" id="SignalP"/>
    </source>
</evidence>
<protein>
    <submittedName>
        <fullName evidence="3">Phosphatase PAP2 family protein</fullName>
    </submittedName>
</protein>
<dbReference type="SMART" id="SM00014">
    <property type="entry name" value="acidPPc"/>
    <property type="match status" value="1"/>
</dbReference>
<dbReference type="EMBL" id="RKMH01000021">
    <property type="protein sequence ID" value="RPA56918.1"/>
    <property type="molecule type" value="Genomic_DNA"/>
</dbReference>
<name>A0A3N4G447_9ACTN</name>
<feature type="chain" id="PRO_5018051976" evidence="1">
    <location>
        <begin position="30"/>
        <end position="380"/>
    </location>
</feature>
<keyword evidence="1" id="KW-0732">Signal</keyword>
<feature type="signal peptide" evidence="1">
    <location>
        <begin position="1"/>
        <end position="29"/>
    </location>
</feature>
<organism evidence="3 4">
    <name type="scientific">Gordonia oryzae</name>
    <dbReference type="NCBI Taxonomy" id="2487349"/>
    <lineage>
        <taxon>Bacteria</taxon>
        <taxon>Bacillati</taxon>
        <taxon>Actinomycetota</taxon>
        <taxon>Actinomycetes</taxon>
        <taxon>Mycobacteriales</taxon>
        <taxon>Gordoniaceae</taxon>
        <taxon>Gordonia</taxon>
    </lineage>
</organism>
<evidence type="ECO:0000259" key="2">
    <source>
        <dbReference type="SMART" id="SM00014"/>
    </source>
</evidence>
<sequence>MMAMSLRMRSVLLSMFAVLVMVGAPVAHAAPAPATAPAGFSTAQLVGPFASDVPPGGTYLPELDGFAALRAQRPDLMKQNLAKVVSVNNSATPAQQDDAVAINYDDRIVSLSQALGTKVGTAFRQLLAAGKLPKVAQLVKGDTARAGIPLQTTLIEKQYYNNPRPFVVAPAQITRYNRPGSDLYGDLAGNGSYPSGHSSQAFWQGALLAYWLPEAGPQILAQSGHIGLSRMVLGVHYPLDVMGGRIMGLTVASERLSDPAFARLVDAAGDQLREQLRTALGEPVARALADDPTVAPTSQAVSNAQELMTFGFPRISPNQVNAIPTQAAALLRSRFPHLSDAQRLDILRRTAIPAGYPLDQAGANGGWVRIDLAAAYAVSG</sequence>
<dbReference type="RefSeq" id="WP_123932796.1">
    <property type="nucleotide sequence ID" value="NZ_JBPSDP010000014.1"/>
</dbReference>
<dbReference type="SUPFAM" id="SSF48317">
    <property type="entry name" value="Acid phosphatase/Vanadium-dependent haloperoxidase"/>
    <property type="match status" value="1"/>
</dbReference>
<dbReference type="Pfam" id="PF01569">
    <property type="entry name" value="PAP2"/>
    <property type="match status" value="1"/>
</dbReference>
<comment type="caution">
    <text evidence="3">The sequence shown here is derived from an EMBL/GenBank/DDBJ whole genome shotgun (WGS) entry which is preliminary data.</text>
</comment>
<dbReference type="InterPro" id="IPR000326">
    <property type="entry name" value="PAP2/HPO"/>
</dbReference>
<dbReference type="OrthoDB" id="9805301at2"/>
<keyword evidence="4" id="KW-1185">Reference proteome</keyword>
<dbReference type="Proteomes" id="UP000267536">
    <property type="component" value="Unassembled WGS sequence"/>
</dbReference>
<feature type="domain" description="Phosphatidic acid phosphatase type 2/haloperoxidase" evidence="2">
    <location>
        <begin position="140"/>
        <end position="256"/>
    </location>
</feature>
<reference evidence="3 4" key="1">
    <citation type="submission" date="2018-11" db="EMBL/GenBank/DDBJ databases">
        <title>Draft genome sequence of Gordonia sp. RS15-1S isolated from rice stems.</title>
        <authorList>
            <person name="Muangham S."/>
        </authorList>
    </citation>
    <scope>NUCLEOTIDE SEQUENCE [LARGE SCALE GENOMIC DNA]</scope>
    <source>
        <strain evidence="3 4">RS15-1S</strain>
    </source>
</reference>
<dbReference type="PANTHER" id="PTHR14969">
    <property type="entry name" value="SPHINGOSINE-1-PHOSPHATE PHOSPHOHYDROLASE"/>
    <property type="match status" value="1"/>
</dbReference>
<evidence type="ECO:0000313" key="3">
    <source>
        <dbReference type="EMBL" id="RPA56918.1"/>
    </source>
</evidence>
<gene>
    <name evidence="3" type="ORF">EF294_20275</name>
</gene>
<dbReference type="AlphaFoldDB" id="A0A3N4G447"/>
<dbReference type="PANTHER" id="PTHR14969:SF13">
    <property type="entry name" value="AT30094P"/>
    <property type="match status" value="1"/>
</dbReference>
<evidence type="ECO:0000313" key="4">
    <source>
        <dbReference type="Proteomes" id="UP000267536"/>
    </source>
</evidence>
<dbReference type="Gene3D" id="1.20.144.10">
    <property type="entry name" value="Phosphatidic acid phosphatase type 2/haloperoxidase"/>
    <property type="match status" value="1"/>
</dbReference>